<keyword evidence="2" id="KW-0472">Membrane</keyword>
<dbReference type="EMBL" id="JWHR01000110">
    <property type="protein sequence ID" value="KHS56627.1"/>
    <property type="molecule type" value="Genomic_DNA"/>
</dbReference>
<keyword evidence="2" id="KW-1133">Transmembrane helix</keyword>
<dbReference type="RefSeq" id="WP_039680278.1">
    <property type="nucleotide sequence ID" value="NZ_JAWGXO010000001.1"/>
</dbReference>
<comment type="caution">
    <text evidence="3">The sequence shown here is derived from an EMBL/GenBank/DDBJ whole genome shotgun (WGS) entry which is preliminary data.</text>
</comment>
<dbReference type="Proteomes" id="UP000031189">
    <property type="component" value="Unassembled WGS sequence"/>
</dbReference>
<accession>A0A0B3W2Q0</accession>
<keyword evidence="2" id="KW-0812">Transmembrane</keyword>
<feature type="region of interest" description="Disordered" evidence="1">
    <location>
        <begin position="56"/>
        <end position="81"/>
    </location>
</feature>
<evidence type="ECO:0000256" key="1">
    <source>
        <dbReference type="SAM" id="MobiDB-lite"/>
    </source>
</evidence>
<dbReference type="OrthoDB" id="1756378at2"/>
<dbReference type="AlphaFoldDB" id="A0A0B3W2Q0"/>
<organism evidence="3 4">
    <name type="scientific">Terrisporobacter othiniensis</name>
    <dbReference type="NCBI Taxonomy" id="1577792"/>
    <lineage>
        <taxon>Bacteria</taxon>
        <taxon>Bacillati</taxon>
        <taxon>Bacillota</taxon>
        <taxon>Clostridia</taxon>
        <taxon>Peptostreptococcales</taxon>
        <taxon>Peptostreptococcaceae</taxon>
        <taxon>Terrisporobacter</taxon>
    </lineage>
</organism>
<keyword evidence="4" id="KW-1185">Reference proteome</keyword>
<proteinExistence type="predicted"/>
<evidence type="ECO:0000313" key="3">
    <source>
        <dbReference type="EMBL" id="KHS56627.1"/>
    </source>
</evidence>
<reference evidence="3 4" key="1">
    <citation type="submission" date="2014-12" db="EMBL/GenBank/DDBJ databases">
        <title>Draft genome sequence of Terrisporobacter sp. 08-306576, isolated from the blood culture of a bacteremia patient.</title>
        <authorList>
            <person name="Lund L.C."/>
            <person name="Sydenham T.V."/>
            <person name="Hogh S.V."/>
            <person name="Skov M.N."/>
            <person name="Kemp M."/>
            <person name="Justesen U.S."/>
        </authorList>
    </citation>
    <scope>NUCLEOTIDE SEQUENCE [LARGE SCALE GENOMIC DNA]</scope>
    <source>
        <strain evidence="3 4">08-306576</strain>
    </source>
</reference>
<name>A0A0B3W2Q0_9FIRM</name>
<feature type="transmembrane region" description="Helical" evidence="2">
    <location>
        <begin position="31"/>
        <end position="51"/>
    </location>
</feature>
<dbReference type="STRING" id="1577792.QX51_12635"/>
<gene>
    <name evidence="3" type="ORF">QX51_12635</name>
</gene>
<sequence>MKSKLAMIVYVLFAIVSFFFGVMMFRMGDTLRGVLFMVAVACWGMCIYNNSGTIRRQKQRMAPSTKNSVSNKNNKKKSKSR</sequence>
<feature type="transmembrane region" description="Helical" evidence="2">
    <location>
        <begin position="7"/>
        <end position="25"/>
    </location>
</feature>
<evidence type="ECO:0000313" key="4">
    <source>
        <dbReference type="Proteomes" id="UP000031189"/>
    </source>
</evidence>
<evidence type="ECO:0000256" key="2">
    <source>
        <dbReference type="SAM" id="Phobius"/>
    </source>
</evidence>
<protein>
    <submittedName>
        <fullName evidence="3">Uncharacterized protein</fullName>
    </submittedName>
</protein>